<evidence type="ECO:0008006" key="4">
    <source>
        <dbReference type="Google" id="ProtNLM"/>
    </source>
</evidence>
<evidence type="ECO:0000313" key="3">
    <source>
        <dbReference type="Proteomes" id="UP000053890"/>
    </source>
</evidence>
<sequence length="462" mass="51970">MVRRRKTAASRRRLPPPLVKRVLLHLFAPDVELPSHALPLLWTWVQLFDPTALSSLRAVELPGGGKPGRGLGKNTETLHVASYDDTQHDLDDLRFAIEAMPNLEDLRCHLARQQGNVTPIFAFSELKKLRHLILASTPLDASFPSICRPIFRNLVDLTLNQVVVNEDELVGLLNHETFPALRHLNVAHLLSHDDEPYFPDISRSFFCQLDVVQVHNCELGVLVPEWMTTQCRVPVAVELHSFGRAIENSWSRCHHVVVRNFATFGSFFAESSIRQALPDVILAVQAVEGLVRLPHPGLLTLYLPWDFDERMHPIQSHPGTSNLRRARQSLLRACTAKGVRIKWRASKDLSGSPIMCPRVSSTVVDDRNEVQHELRLRARRTGVGEDHEVYELTESSGEECCTSSDESGEDEDDEDDDASGREQQEEREPGPLDDLTDAECAMILRSLDVRVNPDGTRASMII</sequence>
<dbReference type="AlphaFoldDB" id="A0A0N8PZF9"/>
<dbReference type="SUPFAM" id="SSF52047">
    <property type="entry name" value="RNI-like"/>
    <property type="match status" value="1"/>
</dbReference>
<gene>
    <name evidence="2" type="ORF">RHOBADRAFT_56031</name>
</gene>
<accession>A0A0N8PZF9</accession>
<dbReference type="Gene3D" id="3.80.10.10">
    <property type="entry name" value="Ribonuclease Inhibitor"/>
    <property type="match status" value="1"/>
</dbReference>
<dbReference type="Proteomes" id="UP000053890">
    <property type="component" value="Unassembled WGS sequence"/>
</dbReference>
<evidence type="ECO:0000256" key="1">
    <source>
        <dbReference type="SAM" id="MobiDB-lite"/>
    </source>
</evidence>
<feature type="compositionally biased region" description="Acidic residues" evidence="1">
    <location>
        <begin position="406"/>
        <end position="417"/>
    </location>
</feature>
<evidence type="ECO:0000313" key="2">
    <source>
        <dbReference type="EMBL" id="KPV72213.1"/>
    </source>
</evidence>
<feature type="region of interest" description="Disordered" evidence="1">
    <location>
        <begin position="390"/>
        <end position="437"/>
    </location>
</feature>
<dbReference type="RefSeq" id="XP_018268262.1">
    <property type="nucleotide sequence ID" value="XM_018418147.1"/>
</dbReference>
<feature type="compositionally biased region" description="Low complexity" evidence="1">
    <location>
        <begin position="393"/>
        <end position="405"/>
    </location>
</feature>
<dbReference type="GeneID" id="28978595"/>
<name>A0A0N8PZF9_RHOGW</name>
<dbReference type="EMBL" id="KQ474088">
    <property type="protein sequence ID" value="KPV72213.1"/>
    <property type="molecule type" value="Genomic_DNA"/>
</dbReference>
<proteinExistence type="predicted"/>
<protein>
    <recommendedName>
        <fullName evidence="4">F-box domain-containing protein</fullName>
    </recommendedName>
</protein>
<reference evidence="2 3" key="1">
    <citation type="journal article" date="2015" name="Front. Microbiol.">
        <title>Genome sequence of the plant growth promoting endophytic yeast Rhodotorula graminis WP1.</title>
        <authorList>
            <person name="Firrincieli A."/>
            <person name="Otillar R."/>
            <person name="Salamov A."/>
            <person name="Schmutz J."/>
            <person name="Khan Z."/>
            <person name="Redman R.S."/>
            <person name="Fleck N.D."/>
            <person name="Lindquist E."/>
            <person name="Grigoriev I.V."/>
            <person name="Doty S.L."/>
        </authorList>
    </citation>
    <scope>NUCLEOTIDE SEQUENCE [LARGE SCALE GENOMIC DNA]</scope>
    <source>
        <strain evidence="2 3">WP1</strain>
    </source>
</reference>
<keyword evidence="3" id="KW-1185">Reference proteome</keyword>
<feature type="compositionally biased region" description="Basic and acidic residues" evidence="1">
    <location>
        <begin position="418"/>
        <end position="430"/>
    </location>
</feature>
<organism evidence="2 3">
    <name type="scientific">Rhodotorula graminis (strain WP1)</name>
    <dbReference type="NCBI Taxonomy" id="578459"/>
    <lineage>
        <taxon>Eukaryota</taxon>
        <taxon>Fungi</taxon>
        <taxon>Dikarya</taxon>
        <taxon>Basidiomycota</taxon>
        <taxon>Pucciniomycotina</taxon>
        <taxon>Microbotryomycetes</taxon>
        <taxon>Sporidiobolales</taxon>
        <taxon>Sporidiobolaceae</taxon>
        <taxon>Rhodotorula</taxon>
    </lineage>
</organism>
<dbReference type="InterPro" id="IPR032675">
    <property type="entry name" value="LRR_dom_sf"/>
</dbReference>